<dbReference type="RefSeq" id="WP_092286980.1">
    <property type="nucleotide sequence ID" value="NZ_LT629763.1"/>
</dbReference>
<dbReference type="NCBIfam" id="TIGR00450">
    <property type="entry name" value="mnmE_trmE_thdF"/>
    <property type="match status" value="1"/>
</dbReference>
<proteinExistence type="inferred from homology"/>
<evidence type="ECO:0000256" key="10">
    <source>
        <dbReference type="HAMAP-Rule" id="MF_00379"/>
    </source>
</evidence>
<dbReference type="FunFam" id="3.40.50.300:FF:000249">
    <property type="entry name" value="tRNA modification GTPase MnmE"/>
    <property type="match status" value="1"/>
</dbReference>
<organism evidence="13 14">
    <name type="scientific">Halopseudomonas sabulinigri</name>
    <dbReference type="NCBI Taxonomy" id="472181"/>
    <lineage>
        <taxon>Bacteria</taxon>
        <taxon>Pseudomonadati</taxon>
        <taxon>Pseudomonadota</taxon>
        <taxon>Gammaproteobacteria</taxon>
        <taxon>Pseudomonadales</taxon>
        <taxon>Pseudomonadaceae</taxon>
        <taxon>Halopseudomonas</taxon>
    </lineage>
</organism>
<name>A0A1H1U1C1_9GAMM</name>
<dbReference type="GO" id="GO:0030488">
    <property type="term" value="P:tRNA methylation"/>
    <property type="evidence" value="ECO:0007669"/>
    <property type="project" value="TreeGrafter"/>
</dbReference>
<evidence type="ECO:0000256" key="7">
    <source>
        <dbReference type="ARBA" id="ARBA00022842"/>
    </source>
</evidence>
<dbReference type="InterPro" id="IPR004520">
    <property type="entry name" value="GTPase_MnmE"/>
</dbReference>
<feature type="binding site" evidence="10">
    <location>
        <position position="251"/>
    </location>
    <ligand>
        <name>K(+)</name>
        <dbReference type="ChEBI" id="CHEBI:29103"/>
    </ligand>
</feature>
<dbReference type="GO" id="GO:0002098">
    <property type="term" value="P:tRNA wobble uridine modification"/>
    <property type="evidence" value="ECO:0007669"/>
    <property type="project" value="TreeGrafter"/>
</dbReference>
<evidence type="ECO:0000256" key="4">
    <source>
        <dbReference type="ARBA" id="ARBA00022723"/>
    </source>
</evidence>
<comment type="subcellular location">
    <subcellularLocation>
        <location evidence="10">Cytoplasm</location>
    </subcellularLocation>
</comment>
<comment type="cofactor">
    <cofactor evidence="10">
        <name>K(+)</name>
        <dbReference type="ChEBI" id="CHEBI:29103"/>
    </cofactor>
    <text evidence="10">Binds 1 potassium ion per subunit.</text>
</comment>
<dbReference type="Pfam" id="PF01926">
    <property type="entry name" value="MMR_HSR1"/>
    <property type="match status" value="1"/>
</dbReference>
<keyword evidence="8 10" id="KW-0630">Potassium</keyword>
<evidence type="ECO:0000256" key="9">
    <source>
        <dbReference type="ARBA" id="ARBA00023134"/>
    </source>
</evidence>
<evidence type="ECO:0000313" key="14">
    <source>
        <dbReference type="Proteomes" id="UP000243413"/>
    </source>
</evidence>
<dbReference type="SUPFAM" id="SSF116878">
    <property type="entry name" value="TrmE connector domain"/>
    <property type="match status" value="1"/>
</dbReference>
<keyword evidence="9 10" id="KW-0342">GTP-binding</keyword>
<protein>
    <recommendedName>
        <fullName evidence="10">tRNA modification GTPase MnmE</fullName>
        <ecNumber evidence="10">3.6.-.-</ecNumber>
    </recommendedName>
</protein>
<keyword evidence="2 10" id="KW-0963">Cytoplasm</keyword>
<evidence type="ECO:0000259" key="12">
    <source>
        <dbReference type="PROSITE" id="PS51709"/>
    </source>
</evidence>
<evidence type="ECO:0000256" key="5">
    <source>
        <dbReference type="ARBA" id="ARBA00022741"/>
    </source>
</evidence>
<feature type="binding site" evidence="10">
    <location>
        <begin position="246"/>
        <end position="252"/>
    </location>
    <ligand>
        <name>GTP</name>
        <dbReference type="ChEBI" id="CHEBI:37565"/>
    </ligand>
</feature>
<dbReference type="NCBIfam" id="NF003661">
    <property type="entry name" value="PRK05291.1-3"/>
    <property type="match status" value="1"/>
</dbReference>
<feature type="binding site" evidence="10">
    <location>
        <position position="227"/>
    </location>
    <ligand>
        <name>K(+)</name>
        <dbReference type="ChEBI" id="CHEBI:29103"/>
    </ligand>
</feature>
<dbReference type="EMBL" id="LT629763">
    <property type="protein sequence ID" value="SDS66290.1"/>
    <property type="molecule type" value="Genomic_DNA"/>
</dbReference>
<accession>A0A1H1U1C1</accession>
<evidence type="ECO:0000256" key="1">
    <source>
        <dbReference type="ARBA" id="ARBA00011043"/>
    </source>
</evidence>
<dbReference type="NCBIfam" id="TIGR00231">
    <property type="entry name" value="small_GTP"/>
    <property type="match status" value="1"/>
</dbReference>
<dbReference type="EC" id="3.6.-.-" evidence="10"/>
<dbReference type="Gene3D" id="1.20.120.430">
    <property type="entry name" value="tRNA modification GTPase MnmE domain 2"/>
    <property type="match status" value="1"/>
</dbReference>
<dbReference type="CDD" id="cd04164">
    <property type="entry name" value="trmE"/>
    <property type="match status" value="1"/>
</dbReference>
<evidence type="ECO:0000256" key="2">
    <source>
        <dbReference type="ARBA" id="ARBA00022490"/>
    </source>
</evidence>
<dbReference type="GO" id="GO:0005829">
    <property type="term" value="C:cytosol"/>
    <property type="evidence" value="ECO:0007669"/>
    <property type="project" value="TreeGrafter"/>
</dbReference>
<dbReference type="InterPro" id="IPR031168">
    <property type="entry name" value="G_TrmE"/>
</dbReference>
<feature type="binding site" evidence="10">
    <location>
        <position position="456"/>
    </location>
    <ligand>
        <name>(6S)-5-formyl-5,6,7,8-tetrahydrofolate</name>
        <dbReference type="ChEBI" id="CHEBI:57457"/>
    </ligand>
</feature>
<keyword evidence="5 10" id="KW-0547">Nucleotide-binding</keyword>
<feature type="binding site" evidence="10">
    <location>
        <position position="252"/>
    </location>
    <ligand>
        <name>Mg(2+)</name>
        <dbReference type="ChEBI" id="CHEBI:18420"/>
    </ligand>
</feature>
<feature type="binding site" evidence="10">
    <location>
        <position position="246"/>
    </location>
    <ligand>
        <name>K(+)</name>
        <dbReference type="ChEBI" id="CHEBI:29103"/>
    </ligand>
</feature>
<dbReference type="SUPFAM" id="SSF52540">
    <property type="entry name" value="P-loop containing nucleoside triphosphate hydrolases"/>
    <property type="match status" value="1"/>
</dbReference>
<dbReference type="STRING" id="472181.SAMN05216271_2421"/>
<dbReference type="InterPro" id="IPR027368">
    <property type="entry name" value="MnmE_dom2"/>
</dbReference>
<comment type="similarity">
    <text evidence="1 10 11">Belongs to the TRAFAC class TrmE-Era-EngA-EngB-Septin-like GTPase superfamily. TrmE GTPase family.</text>
</comment>
<dbReference type="InterPro" id="IPR025867">
    <property type="entry name" value="MnmE_helical"/>
</dbReference>
<evidence type="ECO:0000256" key="11">
    <source>
        <dbReference type="RuleBase" id="RU003313"/>
    </source>
</evidence>
<feature type="domain" description="TrmE-type G" evidence="12">
    <location>
        <begin position="217"/>
        <end position="379"/>
    </location>
</feature>
<dbReference type="PANTHER" id="PTHR42714">
    <property type="entry name" value="TRNA MODIFICATION GTPASE GTPBP3"/>
    <property type="match status" value="1"/>
</dbReference>
<keyword evidence="7 10" id="KW-0460">Magnesium</keyword>
<dbReference type="InterPro" id="IPR027417">
    <property type="entry name" value="P-loop_NTPase"/>
</dbReference>
<sequence>MNQPYHADTIAALATAPGQGGVGIIRVSGPAALSIAKQIARREPQPRHAHYGPFWSGEQALDQGLTLFFPGPHSFTGEDVLELQGHGGPVVMDLLLKACLAAGARQARPGEFSERAFLNDKLDLAQAEAIADLIEASSEQAARNALNSLQGAFSQRVNALTESLIALRIYVEAAIDFPEEEIDFLADGHVLSQLEAVQAELRQVQRQAGQGALLRDGMTVVIAGRPNAGKSSLLNALAGRDSAIVTDIAGTTRDILREHIHLDGMPLHIIDTAGLRDTEDQVERIGVERAMAAIAEADRILLMVDASQPEASDPAQLWPEFLAVKPDPAKVTLIYNKVDITGDSVGVTTATDGSVSLRLSARQGEGVELLREHLKTCMGFEQTGESLFSARRRHLDALDEAARQLEHGYQQLTLMGAGELLAEDLRMAQQSLGSITGAFSADDLLGRIFSSFCIGK</sequence>
<dbReference type="OrthoDB" id="9805918at2"/>
<keyword evidence="3 10" id="KW-0819">tRNA processing</keyword>
<feature type="binding site" evidence="10">
    <location>
        <position position="248"/>
    </location>
    <ligand>
        <name>K(+)</name>
        <dbReference type="ChEBI" id="CHEBI:29103"/>
    </ligand>
</feature>
<dbReference type="Pfam" id="PF10396">
    <property type="entry name" value="TrmE_N"/>
    <property type="match status" value="1"/>
</dbReference>
<comment type="caution">
    <text evidence="10">Lacks conserved residue(s) required for the propagation of feature annotation.</text>
</comment>
<feature type="binding site" evidence="10">
    <location>
        <begin position="360"/>
        <end position="362"/>
    </location>
    <ligand>
        <name>GTP</name>
        <dbReference type="ChEBI" id="CHEBI:37565"/>
    </ligand>
</feature>
<keyword evidence="4 10" id="KW-0479">Metal-binding</keyword>
<feature type="binding site" evidence="10">
    <location>
        <position position="231"/>
    </location>
    <ligand>
        <name>Mg(2+)</name>
        <dbReference type="ChEBI" id="CHEBI:18420"/>
    </ligand>
</feature>
<feature type="binding site" evidence="10">
    <location>
        <position position="82"/>
    </location>
    <ligand>
        <name>(6S)-5-formyl-5,6,7,8-tetrahydrofolate</name>
        <dbReference type="ChEBI" id="CHEBI:57457"/>
    </ligand>
</feature>
<feature type="binding site" evidence="10">
    <location>
        <begin position="227"/>
        <end position="232"/>
    </location>
    <ligand>
        <name>GTP</name>
        <dbReference type="ChEBI" id="CHEBI:37565"/>
    </ligand>
</feature>
<dbReference type="InterPro" id="IPR018948">
    <property type="entry name" value="GTP-bd_TrmE_N"/>
</dbReference>
<dbReference type="Pfam" id="PF12631">
    <property type="entry name" value="MnmE_helical"/>
    <property type="match status" value="1"/>
</dbReference>
<dbReference type="GO" id="GO:0046872">
    <property type="term" value="F:metal ion binding"/>
    <property type="evidence" value="ECO:0007669"/>
    <property type="project" value="UniProtKB-KW"/>
</dbReference>
<keyword evidence="6 10" id="KW-0378">Hydrolase</keyword>
<evidence type="ECO:0000256" key="3">
    <source>
        <dbReference type="ARBA" id="ARBA00022694"/>
    </source>
</evidence>
<dbReference type="InterPro" id="IPR005225">
    <property type="entry name" value="Small_GTP-bd"/>
</dbReference>
<dbReference type="InterPro" id="IPR006073">
    <property type="entry name" value="GTP-bd"/>
</dbReference>
<dbReference type="GO" id="GO:0003924">
    <property type="term" value="F:GTPase activity"/>
    <property type="evidence" value="ECO:0007669"/>
    <property type="project" value="UniProtKB-UniRule"/>
</dbReference>
<dbReference type="GO" id="GO:0005525">
    <property type="term" value="F:GTP binding"/>
    <property type="evidence" value="ECO:0007669"/>
    <property type="project" value="UniProtKB-UniRule"/>
</dbReference>
<dbReference type="Proteomes" id="UP000243413">
    <property type="component" value="Chromosome I"/>
</dbReference>
<dbReference type="HAMAP" id="MF_00379">
    <property type="entry name" value="GTPase_MnmE"/>
    <property type="match status" value="1"/>
</dbReference>
<dbReference type="PANTHER" id="PTHR42714:SF2">
    <property type="entry name" value="TRNA MODIFICATION GTPASE GTPBP3, MITOCHONDRIAL"/>
    <property type="match status" value="1"/>
</dbReference>
<gene>
    <name evidence="10" type="primary">mnmE</name>
    <name evidence="10" type="synonym">trmE</name>
    <name evidence="13" type="ORF">SAMN05216271_2421</name>
</gene>
<dbReference type="CDD" id="cd14858">
    <property type="entry name" value="TrmE_N"/>
    <property type="match status" value="1"/>
</dbReference>
<evidence type="ECO:0000256" key="8">
    <source>
        <dbReference type="ARBA" id="ARBA00022958"/>
    </source>
</evidence>
<feature type="binding site" evidence="10">
    <location>
        <position position="26"/>
    </location>
    <ligand>
        <name>(6S)-5-formyl-5,6,7,8-tetrahydrofolate</name>
        <dbReference type="ChEBI" id="CHEBI:57457"/>
    </ligand>
</feature>
<reference evidence="14" key="1">
    <citation type="submission" date="2016-10" db="EMBL/GenBank/DDBJ databases">
        <authorList>
            <person name="Varghese N."/>
            <person name="Submissions S."/>
        </authorList>
    </citation>
    <scope>NUCLEOTIDE SEQUENCE [LARGE SCALE GENOMIC DNA]</scope>
    <source>
        <strain evidence="14">JCM 14963</strain>
    </source>
</reference>
<dbReference type="Gene3D" id="3.30.1360.120">
    <property type="entry name" value="Probable tRNA modification gtpase trme, domain 1"/>
    <property type="match status" value="1"/>
</dbReference>
<evidence type="ECO:0000313" key="13">
    <source>
        <dbReference type="EMBL" id="SDS66290.1"/>
    </source>
</evidence>
<dbReference type="AlphaFoldDB" id="A0A1H1U1C1"/>
<feature type="binding site" evidence="10">
    <location>
        <position position="121"/>
    </location>
    <ligand>
        <name>(6S)-5-formyl-5,6,7,8-tetrahydrofolate</name>
        <dbReference type="ChEBI" id="CHEBI:57457"/>
    </ligand>
</feature>
<comment type="function">
    <text evidence="10">Exhibits a very high intrinsic GTPase hydrolysis rate. Involved in the addition of a carboxymethylaminomethyl (cmnm) group at the wobble position (U34) of certain tRNAs, forming tRNA-cmnm(5)s(2)U34.</text>
</comment>
<dbReference type="PROSITE" id="PS51709">
    <property type="entry name" value="G_TRME"/>
    <property type="match status" value="1"/>
</dbReference>
<dbReference type="InterPro" id="IPR027266">
    <property type="entry name" value="TrmE/GcvT-like"/>
</dbReference>
<evidence type="ECO:0000256" key="6">
    <source>
        <dbReference type="ARBA" id="ARBA00022801"/>
    </source>
</evidence>
<comment type="subunit">
    <text evidence="10">Homodimer. Heterotetramer of two MnmE and two MnmG subunits.</text>
</comment>
<dbReference type="Gene3D" id="3.40.50.300">
    <property type="entry name" value="P-loop containing nucleotide triphosphate hydrolases"/>
    <property type="match status" value="1"/>
</dbReference>
<feature type="binding site" evidence="10">
    <location>
        <begin position="271"/>
        <end position="274"/>
    </location>
    <ligand>
        <name>GTP</name>
        <dbReference type="ChEBI" id="CHEBI:37565"/>
    </ligand>
</feature>